<keyword evidence="1" id="KW-0233">DNA recombination</keyword>
<dbReference type="EMBL" id="FUYE01000003">
    <property type="protein sequence ID" value="SKA85291.1"/>
    <property type="molecule type" value="Genomic_DNA"/>
</dbReference>
<sequence>MFAPDPLYYLVSTNKQAPTREKRPKEDIRSDQNSTGKISKTAQKMHSYPKGDVRHWQERVRKVDSPDYSVQIAYRGQRHRFPLGTPIKEAAAKKALSIYQMLRSNGWEDALLKFKPASASPVKGATVGDLLAAVTELSNVRATTLRGYVATFRRIVADVEGIEATAGRFARCGDSRSTWLTAVDAVQLAKLTPDRIEAWKLRYVSSRAGRDETKARAARNSANSLIRMGKSLFAKRLLRLVTNRVVLPSPLPFDGVDLYPRQSMRYVSTMNVESLLSAARNKLAVEDPEAFKAFLLGLFAGLRRNEADKLRWESVDLDAGLIRVESQTDFAPKAETSLGEVPIDAEVTEILKKLRTSDPNAIYVMAADPPKRKFKVPRPVPTTEAAEPTWSKYRADQSFTRLVTWLRKHGVKARTPLHTLRKEAGSQIAAKDGLLDASRFLRHADVAITAQHYVAQKKRVTVGLGSFLATNTGNRQNLPQSRAKPKNTKSGQKSGKRGT</sequence>
<dbReference type="AlphaFoldDB" id="A0A1T4X8T1"/>
<dbReference type="Gene3D" id="1.10.443.10">
    <property type="entry name" value="Intergrase catalytic core"/>
    <property type="match status" value="1"/>
</dbReference>
<dbReference type="InterPro" id="IPR011010">
    <property type="entry name" value="DNA_brk_join_enz"/>
</dbReference>
<feature type="region of interest" description="Disordered" evidence="2">
    <location>
        <begin position="469"/>
        <end position="499"/>
    </location>
</feature>
<evidence type="ECO:0000313" key="4">
    <source>
        <dbReference type="EMBL" id="SKA85291.1"/>
    </source>
</evidence>
<dbReference type="SUPFAM" id="SSF56349">
    <property type="entry name" value="DNA breaking-rejoining enzymes"/>
    <property type="match status" value="1"/>
</dbReference>
<name>A0A1T4X8T1_9BACT</name>
<dbReference type="OrthoDB" id="199998at2"/>
<organism evidence="4 5">
    <name type="scientific">Prosthecobacter debontii</name>
    <dbReference type="NCBI Taxonomy" id="48467"/>
    <lineage>
        <taxon>Bacteria</taxon>
        <taxon>Pseudomonadati</taxon>
        <taxon>Verrucomicrobiota</taxon>
        <taxon>Verrucomicrobiia</taxon>
        <taxon>Verrucomicrobiales</taxon>
        <taxon>Verrucomicrobiaceae</taxon>
        <taxon>Prosthecobacter</taxon>
    </lineage>
</organism>
<dbReference type="InterPro" id="IPR013762">
    <property type="entry name" value="Integrase-like_cat_sf"/>
</dbReference>
<evidence type="ECO:0000259" key="3">
    <source>
        <dbReference type="Pfam" id="PF00589"/>
    </source>
</evidence>
<protein>
    <submittedName>
        <fullName evidence="4">Phage integrase family protein</fullName>
    </submittedName>
</protein>
<evidence type="ECO:0000256" key="2">
    <source>
        <dbReference type="SAM" id="MobiDB-lite"/>
    </source>
</evidence>
<feature type="compositionally biased region" description="Polar residues" evidence="2">
    <location>
        <begin position="31"/>
        <end position="44"/>
    </location>
</feature>
<dbReference type="GO" id="GO:0015074">
    <property type="term" value="P:DNA integration"/>
    <property type="evidence" value="ECO:0007669"/>
    <property type="project" value="InterPro"/>
</dbReference>
<gene>
    <name evidence="4" type="ORF">SAMN02745166_01129</name>
</gene>
<evidence type="ECO:0000313" key="5">
    <source>
        <dbReference type="Proteomes" id="UP000190774"/>
    </source>
</evidence>
<dbReference type="Proteomes" id="UP000190774">
    <property type="component" value="Unassembled WGS sequence"/>
</dbReference>
<dbReference type="InterPro" id="IPR002104">
    <property type="entry name" value="Integrase_catalytic"/>
</dbReference>
<proteinExistence type="predicted"/>
<keyword evidence="5" id="KW-1185">Reference proteome</keyword>
<dbReference type="GO" id="GO:0003677">
    <property type="term" value="F:DNA binding"/>
    <property type="evidence" value="ECO:0007669"/>
    <property type="project" value="InterPro"/>
</dbReference>
<feature type="compositionally biased region" description="Polar residues" evidence="2">
    <location>
        <begin position="469"/>
        <end position="480"/>
    </location>
</feature>
<evidence type="ECO:0000256" key="1">
    <source>
        <dbReference type="ARBA" id="ARBA00023172"/>
    </source>
</evidence>
<feature type="compositionally biased region" description="Basic and acidic residues" evidence="2">
    <location>
        <begin position="18"/>
        <end position="30"/>
    </location>
</feature>
<dbReference type="GO" id="GO:0006310">
    <property type="term" value="P:DNA recombination"/>
    <property type="evidence" value="ECO:0007669"/>
    <property type="project" value="UniProtKB-KW"/>
</dbReference>
<dbReference type="Pfam" id="PF00589">
    <property type="entry name" value="Phage_integrase"/>
    <property type="match status" value="1"/>
</dbReference>
<reference evidence="5" key="1">
    <citation type="submission" date="2017-02" db="EMBL/GenBank/DDBJ databases">
        <authorList>
            <person name="Varghese N."/>
            <person name="Submissions S."/>
        </authorList>
    </citation>
    <scope>NUCLEOTIDE SEQUENCE [LARGE SCALE GENOMIC DNA]</scope>
    <source>
        <strain evidence="5">ATCC 700200</strain>
    </source>
</reference>
<dbReference type="RefSeq" id="WP_078812337.1">
    <property type="nucleotide sequence ID" value="NZ_FUYE01000003.1"/>
</dbReference>
<feature type="region of interest" description="Disordered" evidence="2">
    <location>
        <begin position="12"/>
        <end position="47"/>
    </location>
</feature>
<feature type="domain" description="Tyr recombinase" evidence="3">
    <location>
        <begin position="270"/>
        <end position="458"/>
    </location>
</feature>
<dbReference type="STRING" id="48467.SAMN02745166_01129"/>
<accession>A0A1T4X8T1</accession>